<comment type="similarity">
    <text evidence="1">Belongs to the FHY3/FAR1 family.</text>
</comment>
<dbReference type="GO" id="GO:0005634">
    <property type="term" value="C:nucleus"/>
    <property type="evidence" value="ECO:0007669"/>
    <property type="project" value="UniProtKB-SubCell"/>
</dbReference>
<keyword evidence="1" id="KW-0862">Zinc</keyword>
<dbReference type="AlphaFoldDB" id="A0A9D4YHY7"/>
<feature type="transmembrane region" description="Helical" evidence="2">
    <location>
        <begin position="34"/>
        <end position="53"/>
    </location>
</feature>
<dbReference type="Gramene" id="Psat02G0389200-T1">
    <property type="protein sequence ID" value="KAI5437935.1"/>
    <property type="gene ID" value="KIW84_023892"/>
</dbReference>
<proteinExistence type="inferred from homology"/>
<keyword evidence="1" id="KW-0863">Zinc-finger</keyword>
<dbReference type="GO" id="GO:0006355">
    <property type="term" value="P:regulation of DNA-templated transcription"/>
    <property type="evidence" value="ECO:0007669"/>
    <property type="project" value="UniProtKB-UniRule"/>
</dbReference>
<name>A0A9D4YHY7_PEA</name>
<keyword evidence="2" id="KW-0812">Transmembrane</keyword>
<evidence type="ECO:0000256" key="2">
    <source>
        <dbReference type="SAM" id="Phobius"/>
    </source>
</evidence>
<accession>A0A9D4YHY7</accession>
<gene>
    <name evidence="3" type="ORF">KIW84_023892</name>
</gene>
<dbReference type="InterPro" id="IPR031052">
    <property type="entry name" value="FHY3/FAR1"/>
</dbReference>
<keyword evidence="1" id="KW-0539">Nucleus</keyword>
<dbReference type="PANTHER" id="PTHR31669:SF218">
    <property type="entry name" value="PROTEIN FAR1-RELATED SEQUENCE 3"/>
    <property type="match status" value="1"/>
</dbReference>
<evidence type="ECO:0000313" key="3">
    <source>
        <dbReference type="EMBL" id="KAI5437935.1"/>
    </source>
</evidence>
<comment type="subcellular location">
    <subcellularLocation>
        <location evidence="1">Nucleus</location>
    </subcellularLocation>
</comment>
<dbReference type="GO" id="GO:0008270">
    <property type="term" value="F:zinc ion binding"/>
    <property type="evidence" value="ECO:0007669"/>
    <property type="project" value="UniProtKB-UniRule"/>
</dbReference>
<comment type="function">
    <text evidence="1">Putative transcription activator involved in regulating light control of development.</text>
</comment>
<keyword evidence="2" id="KW-1133">Transmembrane helix</keyword>
<organism evidence="3 4">
    <name type="scientific">Pisum sativum</name>
    <name type="common">Garden pea</name>
    <name type="synonym">Lathyrus oleraceus</name>
    <dbReference type="NCBI Taxonomy" id="3888"/>
    <lineage>
        <taxon>Eukaryota</taxon>
        <taxon>Viridiplantae</taxon>
        <taxon>Streptophyta</taxon>
        <taxon>Embryophyta</taxon>
        <taxon>Tracheophyta</taxon>
        <taxon>Spermatophyta</taxon>
        <taxon>Magnoliopsida</taxon>
        <taxon>eudicotyledons</taxon>
        <taxon>Gunneridae</taxon>
        <taxon>Pentapetalae</taxon>
        <taxon>rosids</taxon>
        <taxon>fabids</taxon>
        <taxon>Fabales</taxon>
        <taxon>Fabaceae</taxon>
        <taxon>Papilionoideae</taxon>
        <taxon>50 kb inversion clade</taxon>
        <taxon>NPAAA clade</taxon>
        <taxon>Hologalegina</taxon>
        <taxon>IRL clade</taxon>
        <taxon>Fabeae</taxon>
        <taxon>Lathyrus</taxon>
    </lineage>
</organism>
<comment type="caution">
    <text evidence="3">The sequence shown here is derived from an EMBL/GenBank/DDBJ whole genome shotgun (WGS) entry which is preliminary data.</text>
</comment>
<keyword evidence="2" id="KW-0472">Membrane</keyword>
<sequence>MLATYRLQILVWLECLVETKLKQLRIVLARTTKIAASVSALIVGAIIYGVTSLERMSLFMVSQSQLQQQKQHVGDQSHLYESFILLMSSIQQKRLEALEMLAPGRYKVHLRSALCIAQNKPPAVSQSGLPNAPEGQQAFYRTQDPGTYTHPVLETAVIETLTAYGHFGDAVHLDTTCRANQYRVSFALFTGVNSHETIEEFESSCNSILDNYELRSNDWLQSLCIARDQWVPAYFCDSFFAAMSPNQGFGVPFFDGYVIQQRTLPLFFKQYEKALESWIEKEIEVDFETICTMPVLRTLVAMYFQTRQEH</sequence>
<keyword evidence="1" id="KW-0479">Metal-binding</keyword>
<keyword evidence="4" id="KW-1185">Reference proteome</keyword>
<evidence type="ECO:0000313" key="4">
    <source>
        <dbReference type="Proteomes" id="UP001058974"/>
    </source>
</evidence>
<dbReference type="EMBL" id="JAMSHJ010000002">
    <property type="protein sequence ID" value="KAI5437935.1"/>
    <property type="molecule type" value="Genomic_DNA"/>
</dbReference>
<dbReference type="Proteomes" id="UP001058974">
    <property type="component" value="Chromosome 2"/>
</dbReference>
<protein>
    <recommendedName>
        <fullName evidence="1">Protein FAR1-RELATED SEQUENCE</fullName>
    </recommendedName>
</protein>
<reference evidence="3 4" key="1">
    <citation type="journal article" date="2022" name="Nat. Genet.">
        <title>Improved pea reference genome and pan-genome highlight genomic features and evolutionary characteristics.</title>
        <authorList>
            <person name="Yang T."/>
            <person name="Liu R."/>
            <person name="Luo Y."/>
            <person name="Hu S."/>
            <person name="Wang D."/>
            <person name="Wang C."/>
            <person name="Pandey M.K."/>
            <person name="Ge S."/>
            <person name="Xu Q."/>
            <person name="Li N."/>
            <person name="Li G."/>
            <person name="Huang Y."/>
            <person name="Saxena R.K."/>
            <person name="Ji Y."/>
            <person name="Li M."/>
            <person name="Yan X."/>
            <person name="He Y."/>
            <person name="Liu Y."/>
            <person name="Wang X."/>
            <person name="Xiang C."/>
            <person name="Varshney R.K."/>
            <person name="Ding H."/>
            <person name="Gao S."/>
            <person name="Zong X."/>
        </authorList>
    </citation>
    <scope>NUCLEOTIDE SEQUENCE [LARGE SCALE GENOMIC DNA]</scope>
    <source>
        <strain evidence="3 4">cv. Zhongwan 6</strain>
    </source>
</reference>
<dbReference type="PANTHER" id="PTHR31669">
    <property type="entry name" value="PROTEIN FAR1-RELATED SEQUENCE 10-RELATED"/>
    <property type="match status" value="1"/>
</dbReference>
<evidence type="ECO:0000256" key="1">
    <source>
        <dbReference type="RuleBase" id="RU367018"/>
    </source>
</evidence>